<dbReference type="Gene3D" id="1.50.10.10">
    <property type="match status" value="1"/>
</dbReference>
<accession>A0A178IHS9</accession>
<dbReference type="STRING" id="1184151.AW736_12695"/>
<dbReference type="InterPro" id="IPR008979">
    <property type="entry name" value="Galactose-bd-like_sf"/>
</dbReference>
<dbReference type="Pfam" id="PF08531">
    <property type="entry name" value="Bac_rhamnosid_N"/>
    <property type="match status" value="1"/>
</dbReference>
<dbReference type="AlphaFoldDB" id="A0A178IHS9"/>
<keyword evidence="5" id="KW-1185">Reference proteome</keyword>
<sequence>MKQAQWIWPDDQFWDMHHCFALFRKTFDLKAKPRDAILYITADQSYRLYINGEYITRGPARGFQSRWPYDAIDVSRHLKKGRNLIAIRAYNPGTGNFQYVFQGRAGLLAALDAGKTQIVTDATWLGRRQPGIRRDSAPGSMQLFAQEHIDLRAEPPDWFAVNHECDASWKAPSCSATWHDMPWADLEPRGIPQLAEKWWPAAAVIGAQTGMDSRDYMNIRDVACFRYEAGFAFLPATGSADRISVPALAENQFASYLIDFGKTVVGCPAISIPGCAGGEAIDTLHFETIGENLSPDYIPDKHCRMAFGGRVICRAGDNTHEFCHALGFRYMIVTVRNSPRPLTVNVVLRWQGYPLGKAGHFSCDDDALNKIWDACAWTQQCCSLDAYVDTPWREQAQWWGDARVQSWNTFHLCGDARLLRRGIAQIAGQATPEGVTYGHAPTIAHSCILPDFTLIWFLTLWDYYWQTGSAEPFETHLDAVERALGYFEKYSDKKTGLVGYDERFWLFLDWTELHREGFPSVYNLWLLIALERLALLAEKTRNKAKALALSKWAAKIRKSLSRLVTTDGQMRDGFTVAGKIVTNASLHSQVLGLIAAIPGLDEKTILEKRLLPYLWEDKCDKAVPSAYWVTYILSFLSERGHGQGVVGFIKRHWTRMAEHGTTWENFAPRRADESFSHAWSAHPLYHLMQTLGGVRQAAPAWKSITYAPVFHGTRCDTAIPTPRGLIKSKWRKTGNKIRVELDLPPGVTARVSLFGGKSQTVKGQWRALLPADRK</sequence>
<dbReference type="InterPro" id="IPR012341">
    <property type="entry name" value="6hp_glycosidase-like_sf"/>
</dbReference>
<organism evidence="4 5">
    <name type="scientific">Termitidicoccus mucosus</name>
    <dbReference type="NCBI Taxonomy" id="1184151"/>
    <lineage>
        <taxon>Bacteria</taxon>
        <taxon>Pseudomonadati</taxon>
        <taxon>Verrucomicrobiota</taxon>
        <taxon>Opitutia</taxon>
        <taxon>Opitutales</taxon>
        <taxon>Opitutaceae</taxon>
        <taxon>Termitidicoccus</taxon>
    </lineage>
</organism>
<feature type="domain" description="Alpha-L-rhamnosidase C-terminal" evidence="3">
    <location>
        <begin position="693"/>
        <end position="763"/>
    </location>
</feature>
<evidence type="ECO:0008006" key="6">
    <source>
        <dbReference type="Google" id="ProtNLM"/>
    </source>
</evidence>
<reference evidence="4 5" key="1">
    <citation type="submission" date="2016-01" db="EMBL/GenBank/DDBJ databases">
        <title>High potential of lignocellulose degradation of a new Verrucomicrobia species.</title>
        <authorList>
            <person name="Wang Y."/>
            <person name="Shi Y."/>
            <person name="Qiu Z."/>
            <person name="Liu S."/>
            <person name="Yang H."/>
        </authorList>
    </citation>
    <scope>NUCLEOTIDE SEQUENCE [LARGE SCALE GENOMIC DNA]</scope>
    <source>
        <strain evidence="4 5">TSB47</strain>
    </source>
</reference>
<dbReference type="SUPFAM" id="SSF48208">
    <property type="entry name" value="Six-hairpin glycosidases"/>
    <property type="match status" value="1"/>
</dbReference>
<dbReference type="GO" id="GO:0005975">
    <property type="term" value="P:carbohydrate metabolic process"/>
    <property type="evidence" value="ECO:0007669"/>
    <property type="project" value="InterPro"/>
</dbReference>
<dbReference type="InterPro" id="IPR035396">
    <property type="entry name" value="Bac_rhamnosid6H"/>
</dbReference>
<dbReference type="Pfam" id="PF17389">
    <property type="entry name" value="Bac_rhamnosid6H"/>
    <property type="match status" value="1"/>
</dbReference>
<comment type="caution">
    <text evidence="4">The sequence shown here is derived from an EMBL/GenBank/DDBJ whole genome shotgun (WGS) entry which is preliminary data.</text>
</comment>
<gene>
    <name evidence="4" type="ORF">AW736_12695</name>
</gene>
<dbReference type="PANTHER" id="PTHR34987:SF2">
    <property type="entry name" value="B, PUTATIVE (AFU_ORTHOLOGUE AFUA_7G05040)-RELATED"/>
    <property type="match status" value="1"/>
</dbReference>
<dbReference type="Pfam" id="PF17390">
    <property type="entry name" value="Bac_rhamnosid_C"/>
    <property type="match status" value="1"/>
</dbReference>
<evidence type="ECO:0000259" key="1">
    <source>
        <dbReference type="Pfam" id="PF08531"/>
    </source>
</evidence>
<dbReference type="EMBL" id="LRRQ01000089">
    <property type="protein sequence ID" value="OAM89533.1"/>
    <property type="molecule type" value="Genomic_DNA"/>
</dbReference>
<name>A0A178IHS9_9BACT</name>
<feature type="domain" description="Alpha-L-rhamnosidase six-hairpin glycosidase" evidence="2">
    <location>
        <begin position="357"/>
        <end position="690"/>
    </location>
</feature>
<dbReference type="Gene3D" id="2.60.120.260">
    <property type="entry name" value="Galactose-binding domain-like"/>
    <property type="match status" value="2"/>
</dbReference>
<dbReference type="SUPFAM" id="SSF49785">
    <property type="entry name" value="Galactose-binding domain-like"/>
    <property type="match status" value="1"/>
</dbReference>
<evidence type="ECO:0000313" key="4">
    <source>
        <dbReference type="EMBL" id="OAM89533.1"/>
    </source>
</evidence>
<dbReference type="Proteomes" id="UP000078486">
    <property type="component" value="Unassembled WGS sequence"/>
</dbReference>
<evidence type="ECO:0000313" key="5">
    <source>
        <dbReference type="Proteomes" id="UP000078486"/>
    </source>
</evidence>
<dbReference type="PANTHER" id="PTHR34987">
    <property type="entry name" value="C, PUTATIVE (AFU_ORTHOLOGUE AFUA_3G02880)-RELATED"/>
    <property type="match status" value="1"/>
</dbReference>
<evidence type="ECO:0000259" key="3">
    <source>
        <dbReference type="Pfam" id="PF17390"/>
    </source>
</evidence>
<dbReference type="InterPro" id="IPR013737">
    <property type="entry name" value="Bac_rhamnosid_N"/>
</dbReference>
<dbReference type="InterPro" id="IPR035398">
    <property type="entry name" value="Bac_rhamnosid_C"/>
</dbReference>
<protein>
    <recommendedName>
        <fullName evidence="6">Alpha-L-rhamnosidase</fullName>
    </recommendedName>
</protein>
<dbReference type="Gene3D" id="2.60.420.10">
    <property type="entry name" value="Maltose phosphorylase, domain 3"/>
    <property type="match status" value="1"/>
</dbReference>
<dbReference type="InterPro" id="IPR008928">
    <property type="entry name" value="6-hairpin_glycosidase_sf"/>
</dbReference>
<feature type="domain" description="Bacterial alpha-L-rhamnosidase N-terminal" evidence="1">
    <location>
        <begin position="32"/>
        <end position="170"/>
    </location>
</feature>
<proteinExistence type="predicted"/>
<evidence type="ECO:0000259" key="2">
    <source>
        <dbReference type="Pfam" id="PF17389"/>
    </source>
</evidence>